<gene>
    <name evidence="5" type="ORF">FHS29_001819</name>
</gene>
<evidence type="ECO:0000259" key="4">
    <source>
        <dbReference type="Pfam" id="PF13472"/>
    </source>
</evidence>
<dbReference type="SUPFAM" id="SSF52266">
    <property type="entry name" value="SGNH hydrolase"/>
    <property type="match status" value="1"/>
</dbReference>
<evidence type="ECO:0000256" key="3">
    <source>
        <dbReference type="SAM" id="SignalP"/>
    </source>
</evidence>
<dbReference type="Proteomes" id="UP000547510">
    <property type="component" value="Unassembled WGS sequence"/>
</dbReference>
<dbReference type="Pfam" id="PF13472">
    <property type="entry name" value="Lipase_GDSL_2"/>
    <property type="match status" value="1"/>
</dbReference>
<accession>A0A841CCY8</accession>
<feature type="chain" id="PRO_5032365745" evidence="3">
    <location>
        <begin position="24"/>
        <end position="283"/>
    </location>
</feature>
<dbReference type="RefSeq" id="WP_184689932.1">
    <property type="nucleotide sequence ID" value="NZ_JACHJN010000002.1"/>
</dbReference>
<evidence type="ECO:0000313" key="5">
    <source>
        <dbReference type="EMBL" id="MBB5955249.1"/>
    </source>
</evidence>
<dbReference type="PANTHER" id="PTHR37981">
    <property type="entry name" value="LIPASE 2"/>
    <property type="match status" value="1"/>
</dbReference>
<proteinExistence type="predicted"/>
<dbReference type="InterPro" id="IPR037460">
    <property type="entry name" value="SEST-like"/>
</dbReference>
<feature type="disulfide bond" evidence="2">
    <location>
        <begin position="129"/>
        <end position="142"/>
    </location>
</feature>
<dbReference type="GO" id="GO:0004806">
    <property type="term" value="F:triacylglycerol lipase activity"/>
    <property type="evidence" value="ECO:0007669"/>
    <property type="project" value="TreeGrafter"/>
</dbReference>
<feature type="active site" description="Nucleophile" evidence="1">
    <location>
        <position position="36"/>
    </location>
</feature>
<keyword evidence="2" id="KW-1015">Disulfide bond</keyword>
<dbReference type="PANTHER" id="PTHR37981:SF1">
    <property type="entry name" value="SGNH HYDROLASE-TYPE ESTERASE DOMAIN-CONTAINING PROTEIN"/>
    <property type="match status" value="1"/>
</dbReference>
<dbReference type="CDD" id="cd01823">
    <property type="entry name" value="SEST_like"/>
    <property type="match status" value="1"/>
</dbReference>
<feature type="disulfide bond" evidence="2">
    <location>
        <begin position="196"/>
        <end position="245"/>
    </location>
</feature>
<evidence type="ECO:0000313" key="6">
    <source>
        <dbReference type="Proteomes" id="UP000547510"/>
    </source>
</evidence>
<name>A0A841CCY8_9PSEU</name>
<sequence length="283" mass="29174">MTVRLAALLALLAAFLVPTTASAAPQHQRYVALGDSYASGPFIPAQRADPLGCFRSTRNYASLVAAELGVDEFADVSCGGATTEDMTAPQEVLFGPNPPQFSALTEDTDLVTVTIGGNDIGFGEIILTCARESLRAPLGAPCRQHYTAGGTDVLAARIAAAAPKVAAVLQGIKQRSPNAEVVVVGYLRILPPAGGCWPVVPIAVGDVPYLDATQRSLNAMIGAQASADGATFVDPYPSSLGRDVCALPGVKWVEGLVPTAPAFPVHPNAAGMRAVADLVVRSV</sequence>
<keyword evidence="6" id="KW-1185">Reference proteome</keyword>
<dbReference type="InterPro" id="IPR013830">
    <property type="entry name" value="SGNH_hydro"/>
</dbReference>
<evidence type="ECO:0000256" key="2">
    <source>
        <dbReference type="PIRSR" id="PIRSR637460-2"/>
    </source>
</evidence>
<feature type="active site" evidence="1">
    <location>
        <position position="266"/>
    </location>
</feature>
<dbReference type="Gene3D" id="3.40.50.1110">
    <property type="entry name" value="SGNH hydrolase"/>
    <property type="match status" value="1"/>
</dbReference>
<dbReference type="InterPro" id="IPR036514">
    <property type="entry name" value="SGNH_hydro_sf"/>
</dbReference>
<comment type="caution">
    <text evidence="5">The sequence shown here is derived from an EMBL/GenBank/DDBJ whole genome shotgun (WGS) entry which is preliminary data.</text>
</comment>
<keyword evidence="3" id="KW-0732">Signal</keyword>
<organism evidence="5 6">
    <name type="scientific">Saccharothrix tamanrassetensis</name>
    <dbReference type="NCBI Taxonomy" id="1051531"/>
    <lineage>
        <taxon>Bacteria</taxon>
        <taxon>Bacillati</taxon>
        <taxon>Actinomycetota</taxon>
        <taxon>Actinomycetes</taxon>
        <taxon>Pseudonocardiales</taxon>
        <taxon>Pseudonocardiaceae</taxon>
        <taxon>Saccharothrix</taxon>
    </lineage>
</organism>
<feature type="domain" description="SGNH hydrolase-type esterase" evidence="4">
    <location>
        <begin position="32"/>
        <end position="274"/>
    </location>
</feature>
<dbReference type="EMBL" id="JACHJN010000002">
    <property type="protein sequence ID" value="MBB5955249.1"/>
    <property type="molecule type" value="Genomic_DNA"/>
</dbReference>
<reference evidence="5 6" key="1">
    <citation type="submission" date="2020-08" db="EMBL/GenBank/DDBJ databases">
        <title>Genomic Encyclopedia of Type Strains, Phase III (KMG-III): the genomes of soil and plant-associated and newly described type strains.</title>
        <authorList>
            <person name="Whitman W."/>
        </authorList>
    </citation>
    <scope>NUCLEOTIDE SEQUENCE [LARGE SCALE GENOMIC DNA]</scope>
    <source>
        <strain evidence="5 6">CECT 8640</strain>
    </source>
</reference>
<feature type="disulfide bond" evidence="2">
    <location>
        <begin position="53"/>
        <end position="78"/>
    </location>
</feature>
<dbReference type="AlphaFoldDB" id="A0A841CCY8"/>
<protein>
    <submittedName>
        <fullName evidence="5">Lysophospholipase L1-like esterase</fullName>
    </submittedName>
</protein>
<feature type="signal peptide" evidence="3">
    <location>
        <begin position="1"/>
        <end position="23"/>
    </location>
</feature>
<dbReference type="GO" id="GO:0019433">
    <property type="term" value="P:triglyceride catabolic process"/>
    <property type="evidence" value="ECO:0007669"/>
    <property type="project" value="TreeGrafter"/>
</dbReference>
<evidence type="ECO:0000256" key="1">
    <source>
        <dbReference type="PIRSR" id="PIRSR637460-1"/>
    </source>
</evidence>